<dbReference type="AlphaFoldDB" id="B4VPJ6"/>
<evidence type="ECO:0000313" key="2">
    <source>
        <dbReference type="EMBL" id="EDX76019.1"/>
    </source>
</evidence>
<dbReference type="HOGENOM" id="CLU_3287973_0_0_3"/>
<dbReference type="STRING" id="118168.MC7420_5453"/>
<sequence length="40" mass="4275">MGEMRNTSTSLGVSDEGDGRDGDSARAGLVKLGFSPKRYR</sequence>
<feature type="compositionally biased region" description="Polar residues" evidence="1">
    <location>
        <begin position="1"/>
        <end position="12"/>
    </location>
</feature>
<organism evidence="2 3">
    <name type="scientific">Coleofasciculus chthonoplastes PCC 7420</name>
    <dbReference type="NCBI Taxonomy" id="118168"/>
    <lineage>
        <taxon>Bacteria</taxon>
        <taxon>Bacillati</taxon>
        <taxon>Cyanobacteriota</taxon>
        <taxon>Cyanophyceae</taxon>
        <taxon>Coleofasciculales</taxon>
        <taxon>Coleofasciculaceae</taxon>
        <taxon>Coleofasciculus</taxon>
    </lineage>
</organism>
<feature type="region of interest" description="Disordered" evidence="1">
    <location>
        <begin position="1"/>
        <end position="40"/>
    </location>
</feature>
<reference evidence="2 3" key="1">
    <citation type="submission" date="2008-07" db="EMBL/GenBank/DDBJ databases">
        <authorList>
            <person name="Tandeau de Marsac N."/>
            <person name="Ferriera S."/>
            <person name="Johnson J."/>
            <person name="Kravitz S."/>
            <person name="Beeson K."/>
            <person name="Sutton G."/>
            <person name="Rogers Y.-H."/>
            <person name="Friedman R."/>
            <person name="Frazier M."/>
            <person name="Venter J.C."/>
        </authorList>
    </citation>
    <scope>NUCLEOTIDE SEQUENCE [LARGE SCALE GENOMIC DNA]</scope>
    <source>
        <strain evidence="2 3">PCC 7420</strain>
    </source>
</reference>
<dbReference type="EMBL" id="DS989847">
    <property type="protein sequence ID" value="EDX76019.1"/>
    <property type="molecule type" value="Genomic_DNA"/>
</dbReference>
<protein>
    <submittedName>
        <fullName evidence="2">Uncharacterized protein</fullName>
    </submittedName>
</protein>
<dbReference type="Proteomes" id="UP000003835">
    <property type="component" value="Unassembled WGS sequence"/>
</dbReference>
<evidence type="ECO:0000256" key="1">
    <source>
        <dbReference type="SAM" id="MobiDB-lite"/>
    </source>
</evidence>
<evidence type="ECO:0000313" key="3">
    <source>
        <dbReference type="Proteomes" id="UP000003835"/>
    </source>
</evidence>
<accession>B4VPJ6</accession>
<proteinExistence type="predicted"/>
<gene>
    <name evidence="2" type="ORF">MC7420_5453</name>
</gene>
<name>B4VPJ6_9CYAN</name>
<keyword evidence="3" id="KW-1185">Reference proteome</keyword>